<accession>A0A9N9WMS2</accession>
<reference evidence="2" key="2">
    <citation type="submission" date="2022-10" db="EMBL/GenBank/DDBJ databases">
        <authorList>
            <consortium name="ENA_rothamsted_submissions"/>
            <consortium name="culmorum"/>
            <person name="King R."/>
        </authorList>
    </citation>
    <scope>NUCLEOTIDE SEQUENCE</scope>
</reference>
<evidence type="ECO:0008006" key="4">
    <source>
        <dbReference type="Google" id="ProtNLM"/>
    </source>
</evidence>
<protein>
    <recommendedName>
        <fullName evidence="4">Hemolymph juvenile hormone binding protein</fullName>
    </recommendedName>
</protein>
<dbReference type="EMBL" id="OU895878">
    <property type="protein sequence ID" value="CAG9801765.1"/>
    <property type="molecule type" value="Genomic_DNA"/>
</dbReference>
<organism evidence="2 3">
    <name type="scientific">Chironomus riparius</name>
    <dbReference type="NCBI Taxonomy" id="315576"/>
    <lineage>
        <taxon>Eukaryota</taxon>
        <taxon>Metazoa</taxon>
        <taxon>Ecdysozoa</taxon>
        <taxon>Arthropoda</taxon>
        <taxon>Hexapoda</taxon>
        <taxon>Insecta</taxon>
        <taxon>Pterygota</taxon>
        <taxon>Neoptera</taxon>
        <taxon>Endopterygota</taxon>
        <taxon>Diptera</taxon>
        <taxon>Nematocera</taxon>
        <taxon>Chironomoidea</taxon>
        <taxon>Chironomidae</taxon>
        <taxon>Chironominae</taxon>
        <taxon>Chironomus</taxon>
    </lineage>
</organism>
<dbReference type="AlphaFoldDB" id="A0A9N9WMS2"/>
<keyword evidence="1" id="KW-0732">Signal</keyword>
<name>A0A9N9WMS2_9DIPT</name>
<dbReference type="PANTHER" id="PTHR11008:SF41">
    <property type="entry name" value="RE70318P"/>
    <property type="match status" value="1"/>
</dbReference>
<dbReference type="InterPro" id="IPR010562">
    <property type="entry name" value="Haemolymph_juvenile_hormone-bd"/>
</dbReference>
<dbReference type="InterPro" id="IPR038606">
    <property type="entry name" value="To_sf"/>
</dbReference>
<evidence type="ECO:0000313" key="2">
    <source>
        <dbReference type="EMBL" id="CAG9801765.1"/>
    </source>
</evidence>
<proteinExistence type="predicted"/>
<dbReference type="Gene3D" id="3.15.10.30">
    <property type="entry name" value="Haemolymph juvenile hormone binding protein"/>
    <property type="match status" value="1"/>
</dbReference>
<dbReference type="PANTHER" id="PTHR11008">
    <property type="entry name" value="PROTEIN TAKEOUT-LIKE PROTEIN"/>
    <property type="match status" value="1"/>
</dbReference>
<reference evidence="2" key="1">
    <citation type="submission" date="2022-01" db="EMBL/GenBank/DDBJ databases">
        <authorList>
            <person name="King R."/>
        </authorList>
    </citation>
    <scope>NUCLEOTIDE SEQUENCE</scope>
</reference>
<sequence length="251" mass="28193">MKLLSLLLIGFAAFITADSNVRSPADNERYARIILDNGRPNFHCGFPHIGEYGIPPIDPLLIQEFNVTQKSLGVDVVSTLTNTLMRGLKFFIIQKFSFNPDQTIEYIFTTDYVTMDGDHWTRGTMIGLPVVNGEGKMFGEQFNSQYHGFIRWSTEPGTGFIYPVSHTVSVNIQHMTMQMSGFSPLINGTVNQQINDSIPEMLASPEFQLQMNDMLDRVIIPLFEAVSYRQTVDTITDHLAYLASNPSPPTC</sequence>
<dbReference type="Proteomes" id="UP001153620">
    <property type="component" value="Chromosome 2"/>
</dbReference>
<dbReference type="OrthoDB" id="6380971at2759"/>
<gene>
    <name evidence="2" type="ORF">CHIRRI_LOCUS4686</name>
</gene>
<keyword evidence="3" id="KW-1185">Reference proteome</keyword>
<dbReference type="Pfam" id="PF06585">
    <property type="entry name" value="JHBP"/>
    <property type="match status" value="1"/>
</dbReference>
<feature type="chain" id="PRO_5040247076" description="Hemolymph juvenile hormone binding protein" evidence="1">
    <location>
        <begin position="18"/>
        <end position="251"/>
    </location>
</feature>
<feature type="signal peptide" evidence="1">
    <location>
        <begin position="1"/>
        <end position="17"/>
    </location>
</feature>
<dbReference type="SMART" id="SM00700">
    <property type="entry name" value="JHBP"/>
    <property type="match status" value="1"/>
</dbReference>
<evidence type="ECO:0000313" key="3">
    <source>
        <dbReference type="Proteomes" id="UP001153620"/>
    </source>
</evidence>
<evidence type="ECO:0000256" key="1">
    <source>
        <dbReference type="SAM" id="SignalP"/>
    </source>
</evidence>